<dbReference type="RefSeq" id="WP_063097870.1">
    <property type="nucleotide sequence ID" value="NZ_CP015145.1"/>
</dbReference>
<name>A0AB33B730_ACIPI</name>
<protein>
    <submittedName>
        <fullName evidence="2">Alpha-D-kanosaminyltransferase</fullName>
    </submittedName>
</protein>
<accession>A0AB33B730</accession>
<dbReference type="CDD" id="cd03801">
    <property type="entry name" value="GT4_PimA-like"/>
    <property type="match status" value="1"/>
</dbReference>
<dbReference type="Proteomes" id="UP000076152">
    <property type="component" value="Chromosome"/>
</dbReference>
<gene>
    <name evidence="2" type="primary">kanE</name>
    <name evidence="2" type="ORF">IEC338SC_0527</name>
</gene>
<sequence>MNLIVWMNIPSHHQSQFFDALNKICSNFTVHYYGKVLSNRSEMGWDSNVQLKNYEKYIDVENYQINLKELKDYIHILPGYGHPLLIKLRQSFSKNNIKWVHWSEKATPGWKWYASYYKKFIHAYYVNNCALGALAIGNHARNDFIRWGIKPEKIGILPYSFNTMNIFPPDEEILKFKKGRKAFLFVGSLYALKGIDLLLKAFHQEFKDNKDWCLILVGNIKDGADYQKVINDYDLNDQVLIRGVIPASQITSAYSACDIFVLPSRYDGWGMVVNEAVYCNLPVIVSDAVGASEHLVQSEKNGFIFKSGSSDSLAEQMVKYKNFQIISEHGKYNSEIFSKYSSDSLSKHLVDILKTWMSKK</sequence>
<dbReference type="Pfam" id="PF00534">
    <property type="entry name" value="Glycos_transf_1"/>
    <property type="match status" value="1"/>
</dbReference>
<reference evidence="2 3" key="1">
    <citation type="submission" date="2016-04" db="EMBL/GenBank/DDBJ databases">
        <title>Complete genome sequencing of OXA-72 bearing Acinetobacter pittii strain IEC338SC.</title>
        <authorList>
            <person name="Brasiliense D.M."/>
            <person name="Lima K.V."/>
            <person name="Souza C.O."/>
            <person name="Dutra L.G."/>
            <person name="Mamizuka E.M."/>
            <person name="Perez-Chaparro P.J."/>
            <person name="McCulloch J.A."/>
        </authorList>
    </citation>
    <scope>NUCLEOTIDE SEQUENCE [LARGE SCALE GENOMIC DNA]</scope>
    <source>
        <strain evidence="2 3">IEC338SC</strain>
    </source>
</reference>
<evidence type="ECO:0000313" key="2">
    <source>
        <dbReference type="EMBL" id="AMX17706.1"/>
    </source>
</evidence>
<feature type="domain" description="Glycosyl transferase family 1" evidence="1">
    <location>
        <begin position="171"/>
        <end position="320"/>
    </location>
</feature>
<dbReference type="InterPro" id="IPR001296">
    <property type="entry name" value="Glyco_trans_1"/>
</dbReference>
<organism evidence="2 3">
    <name type="scientific">Acinetobacter pittii</name>
    <name type="common">Acinetobacter genomosp. 3</name>
    <dbReference type="NCBI Taxonomy" id="48296"/>
    <lineage>
        <taxon>Bacteria</taxon>
        <taxon>Pseudomonadati</taxon>
        <taxon>Pseudomonadota</taxon>
        <taxon>Gammaproteobacteria</taxon>
        <taxon>Moraxellales</taxon>
        <taxon>Moraxellaceae</taxon>
        <taxon>Acinetobacter</taxon>
        <taxon>Acinetobacter calcoaceticus/baumannii complex</taxon>
    </lineage>
</organism>
<dbReference type="PANTHER" id="PTHR12526">
    <property type="entry name" value="GLYCOSYLTRANSFERASE"/>
    <property type="match status" value="1"/>
</dbReference>
<dbReference type="GO" id="GO:0016757">
    <property type="term" value="F:glycosyltransferase activity"/>
    <property type="evidence" value="ECO:0007669"/>
    <property type="project" value="InterPro"/>
</dbReference>
<dbReference type="PANTHER" id="PTHR12526:SF630">
    <property type="entry name" value="GLYCOSYLTRANSFERASE"/>
    <property type="match status" value="1"/>
</dbReference>
<dbReference type="EMBL" id="CP015145">
    <property type="protein sequence ID" value="AMX17706.1"/>
    <property type="molecule type" value="Genomic_DNA"/>
</dbReference>
<dbReference type="GO" id="GO:1901135">
    <property type="term" value="P:carbohydrate derivative metabolic process"/>
    <property type="evidence" value="ECO:0007669"/>
    <property type="project" value="UniProtKB-ARBA"/>
</dbReference>
<proteinExistence type="predicted"/>
<dbReference type="Gene3D" id="3.40.50.2000">
    <property type="entry name" value="Glycogen Phosphorylase B"/>
    <property type="match status" value="2"/>
</dbReference>
<evidence type="ECO:0000313" key="3">
    <source>
        <dbReference type="Proteomes" id="UP000076152"/>
    </source>
</evidence>
<dbReference type="SUPFAM" id="SSF53756">
    <property type="entry name" value="UDP-Glycosyltransferase/glycogen phosphorylase"/>
    <property type="match status" value="1"/>
</dbReference>
<evidence type="ECO:0000259" key="1">
    <source>
        <dbReference type="Pfam" id="PF00534"/>
    </source>
</evidence>
<dbReference type="AlphaFoldDB" id="A0AB33B730"/>